<evidence type="ECO:0000313" key="2">
    <source>
        <dbReference type="Proteomes" id="UP000011723"/>
    </source>
</evidence>
<dbReference type="HOGENOM" id="CLU_090942_0_0_11"/>
<gene>
    <name evidence="1" type="ORF">A605_02425</name>
</gene>
<name>M1MUV7_9CORY</name>
<dbReference type="AlphaFoldDB" id="M1MUV7"/>
<proteinExistence type="predicted"/>
<accession>M1MUV7</accession>
<evidence type="ECO:0000313" key="1">
    <source>
        <dbReference type="EMBL" id="AGF71499.1"/>
    </source>
</evidence>
<dbReference type="EMBL" id="CP003697">
    <property type="protein sequence ID" value="AGF71499.1"/>
    <property type="molecule type" value="Genomic_DNA"/>
</dbReference>
<dbReference type="PATRIC" id="fig|1121362.3.peg.486"/>
<sequence length="240" mass="26097">MMDPTRLPGVLDALRRTWEGQPDLPLATLFGMLNNRGIGWGSTDGELIAALAALARIHPGQLPRVDARVTARYLIVTEAPAHRVTVDPWRVVVRRITDAGHATQPGSWDYRTIRPASPGSPLVVADTGGIEHRLGVVTRITLLDESPAAEVTDLSGLRRRDVGDAVHLIRLADGETVLLDHGLERFIPGRRSLERRAGKWEELLTCRLGEELLVSRPGGGAPIRLAPVEDILVVEDAPAD</sequence>
<dbReference type="OrthoDB" id="4415055at2"/>
<dbReference type="KEGG" id="chn:A605_02425"/>
<keyword evidence="2" id="KW-1185">Reference proteome</keyword>
<dbReference type="RefSeq" id="WP_015399922.1">
    <property type="nucleotide sequence ID" value="NC_020302.1"/>
</dbReference>
<organism evidence="1 2">
    <name type="scientific">Corynebacterium halotolerans YIM 70093 = DSM 44683</name>
    <dbReference type="NCBI Taxonomy" id="1121362"/>
    <lineage>
        <taxon>Bacteria</taxon>
        <taxon>Bacillati</taxon>
        <taxon>Actinomycetota</taxon>
        <taxon>Actinomycetes</taxon>
        <taxon>Mycobacteriales</taxon>
        <taxon>Corynebacteriaceae</taxon>
        <taxon>Corynebacterium</taxon>
    </lineage>
</organism>
<dbReference type="eggNOG" id="ENOG5031ITU">
    <property type="taxonomic scope" value="Bacteria"/>
</dbReference>
<protein>
    <submittedName>
        <fullName evidence="1">Uncharacterized protein</fullName>
    </submittedName>
</protein>
<reference evidence="1 2" key="1">
    <citation type="journal article" date="2012" name="Stand. Genomic Sci.">
        <title>Genome sequence of the halotolerant bacterium Corynebacterium halotolerans type strain YIM 70093(T) (= DSM 44683(T)).</title>
        <authorList>
            <person name="Ruckert C."/>
            <person name="Albersmeier A."/>
            <person name="Al-Dilaimi A."/>
            <person name="Niehaus K."/>
            <person name="Szczepanowski R."/>
            <person name="Kalinowski J."/>
        </authorList>
    </citation>
    <scope>NUCLEOTIDE SEQUENCE [LARGE SCALE GENOMIC DNA]</scope>
    <source>
        <strain evidence="1">YIM 70093</strain>
    </source>
</reference>
<dbReference type="Proteomes" id="UP000011723">
    <property type="component" value="Chromosome"/>
</dbReference>
<dbReference type="STRING" id="1121362.A605_02425"/>